<dbReference type="AlphaFoldDB" id="A0AAW0HAB0"/>
<dbReference type="GO" id="GO:0000381">
    <property type="term" value="P:regulation of alternative mRNA splicing, via spliceosome"/>
    <property type="evidence" value="ECO:0007669"/>
    <property type="project" value="TreeGrafter"/>
</dbReference>
<dbReference type="EMBL" id="JBBHLL010000629">
    <property type="protein sequence ID" value="KAK7799256.1"/>
    <property type="molecule type" value="Genomic_DNA"/>
</dbReference>
<accession>A0AAW0HAB0</accession>
<dbReference type="GO" id="GO:0000380">
    <property type="term" value="P:alternative mRNA splicing, via spliceosome"/>
    <property type="evidence" value="ECO:0007669"/>
    <property type="project" value="TreeGrafter"/>
</dbReference>
<dbReference type="GO" id="GO:0071013">
    <property type="term" value="C:catalytic step 2 spliceosome"/>
    <property type="evidence" value="ECO:0007669"/>
    <property type="project" value="TreeGrafter"/>
</dbReference>
<reference evidence="2 3" key="1">
    <citation type="journal article" date="2023" name="bioRxiv">
        <title>Conserved and derived expression patterns and positive selection on dental genes reveal complex evolutionary context of ever-growing rodent molars.</title>
        <authorList>
            <person name="Calamari Z.T."/>
            <person name="Song A."/>
            <person name="Cohen E."/>
            <person name="Akter M."/>
            <person name="Roy R.D."/>
            <person name="Hallikas O."/>
            <person name="Christensen M.M."/>
            <person name="Li P."/>
            <person name="Marangoni P."/>
            <person name="Jernvall J."/>
            <person name="Klein O.D."/>
        </authorList>
    </citation>
    <scope>NUCLEOTIDE SEQUENCE [LARGE SCALE GENOMIC DNA]</scope>
    <source>
        <strain evidence="2">V071</strain>
    </source>
</reference>
<evidence type="ECO:0000256" key="1">
    <source>
        <dbReference type="SAM" id="MobiDB-lite"/>
    </source>
</evidence>
<gene>
    <name evidence="2" type="ORF">U0070_023709</name>
</gene>
<proteinExistence type="predicted"/>
<organism evidence="2 3">
    <name type="scientific">Myodes glareolus</name>
    <name type="common">Bank vole</name>
    <name type="synonym">Clethrionomys glareolus</name>
    <dbReference type="NCBI Taxonomy" id="447135"/>
    <lineage>
        <taxon>Eukaryota</taxon>
        <taxon>Metazoa</taxon>
        <taxon>Chordata</taxon>
        <taxon>Craniata</taxon>
        <taxon>Vertebrata</taxon>
        <taxon>Euteleostomi</taxon>
        <taxon>Mammalia</taxon>
        <taxon>Eutheria</taxon>
        <taxon>Euarchontoglires</taxon>
        <taxon>Glires</taxon>
        <taxon>Rodentia</taxon>
        <taxon>Myomorpha</taxon>
        <taxon>Muroidea</taxon>
        <taxon>Cricetidae</taxon>
        <taxon>Arvicolinae</taxon>
        <taxon>Myodes</taxon>
    </lineage>
</organism>
<dbReference type="GO" id="GO:0003723">
    <property type="term" value="F:RNA binding"/>
    <property type="evidence" value="ECO:0007669"/>
    <property type="project" value="TreeGrafter"/>
</dbReference>
<dbReference type="Proteomes" id="UP001488838">
    <property type="component" value="Unassembled WGS sequence"/>
</dbReference>
<sequence length="212" mass="22334">MGMQVNGQQGGGSEPAAAAAAAAAAVVAAGDKWKPPQGADSIKMENGQSTGTKLGLPPLTPEQQEALQKVRVNLLGTIAQPRLVRQAIPLQAGLPSAPHYHLLQAKKYAMEQSIKSVLVKQTIAHQQQQLTNLQVSPATLLHATATILGLALLEALLPSLGQEASTAPSHYLHHLLLFSASSCACGRLPPEGVITLRLSRFILWTTRVLSEA</sequence>
<dbReference type="InterPro" id="IPR051974">
    <property type="entry name" value="PUF60_regulator"/>
</dbReference>
<dbReference type="PANTHER" id="PTHR47330">
    <property type="entry name" value="POLY(U)-BINDING-SPLICING FACTOR PUF60-B-RELATED"/>
    <property type="match status" value="1"/>
</dbReference>
<dbReference type="GO" id="GO:0071011">
    <property type="term" value="C:precatalytic spliceosome"/>
    <property type="evidence" value="ECO:0007669"/>
    <property type="project" value="TreeGrafter"/>
</dbReference>
<dbReference type="GO" id="GO:0006376">
    <property type="term" value="P:mRNA splice site recognition"/>
    <property type="evidence" value="ECO:0007669"/>
    <property type="project" value="TreeGrafter"/>
</dbReference>
<dbReference type="PANTHER" id="PTHR47330:SF1">
    <property type="entry name" value="POLY(U)-BINDING-SPLICING FACTOR PUF60"/>
    <property type="match status" value="1"/>
</dbReference>
<feature type="region of interest" description="Disordered" evidence="1">
    <location>
        <begin position="32"/>
        <end position="59"/>
    </location>
</feature>
<protein>
    <submittedName>
        <fullName evidence="2">Uncharacterized protein</fullName>
    </submittedName>
</protein>
<name>A0AAW0HAB0_MYOGA</name>
<evidence type="ECO:0000313" key="3">
    <source>
        <dbReference type="Proteomes" id="UP001488838"/>
    </source>
</evidence>
<evidence type="ECO:0000313" key="2">
    <source>
        <dbReference type="EMBL" id="KAK7799256.1"/>
    </source>
</evidence>
<comment type="caution">
    <text evidence="2">The sequence shown here is derived from an EMBL/GenBank/DDBJ whole genome shotgun (WGS) entry which is preliminary data.</text>
</comment>
<keyword evidence="3" id="KW-1185">Reference proteome</keyword>